<feature type="binding site" evidence="9">
    <location>
        <begin position="37"/>
        <end position="41"/>
    </location>
    <ligand>
        <name>4-amino-2-methyl-5-(diphosphooxymethyl)pyrimidine</name>
        <dbReference type="ChEBI" id="CHEBI:57841"/>
    </ligand>
</feature>
<evidence type="ECO:0000256" key="3">
    <source>
        <dbReference type="ARBA" id="ARBA00022723"/>
    </source>
</evidence>
<dbReference type="GO" id="GO:0000287">
    <property type="term" value="F:magnesium ion binding"/>
    <property type="evidence" value="ECO:0007669"/>
    <property type="project" value="UniProtKB-UniRule"/>
</dbReference>
<evidence type="ECO:0000313" key="14">
    <source>
        <dbReference type="Proteomes" id="UP001596481"/>
    </source>
</evidence>
<dbReference type="HAMAP" id="MF_00097">
    <property type="entry name" value="TMP_synthase"/>
    <property type="match status" value="1"/>
</dbReference>
<comment type="catalytic activity">
    <reaction evidence="7 9 10">
        <text>2-(2-carboxy-4-methylthiazol-5-yl)ethyl phosphate + 4-amino-2-methyl-5-(diphosphooxymethyl)pyrimidine + 2 H(+) = thiamine phosphate + CO2 + diphosphate</text>
        <dbReference type="Rhea" id="RHEA:47848"/>
        <dbReference type="ChEBI" id="CHEBI:15378"/>
        <dbReference type="ChEBI" id="CHEBI:16526"/>
        <dbReference type="ChEBI" id="CHEBI:33019"/>
        <dbReference type="ChEBI" id="CHEBI:37575"/>
        <dbReference type="ChEBI" id="CHEBI:57841"/>
        <dbReference type="ChEBI" id="CHEBI:62890"/>
        <dbReference type="EC" id="2.5.1.3"/>
    </reaction>
</comment>
<comment type="function">
    <text evidence="9">Condenses 4-methyl-5-(beta-hydroxyethyl)thiazole monophosphate (THZ-P) and 2-methyl-4-amino-5-hydroxymethyl pyrimidine pyrophosphate (HMP-PP) to form thiamine monophosphate (TMP).</text>
</comment>
<sequence>MNTTLNTYLVTQSDLSGERPTVEVVEAALRGGIDVIQLREKHASARTRYELGQTIRELTADEDVLFVVNDRVDIAVAVDADGVHLGDDDLPIHVAREQLPADALVGRSVSTVAGAKEAEDAGADYLGVGAVFATDSKDTKAEQSEIGLDRVREIAETVSIPIVGIGGITPDNAADVVAAGADGVAVISAITAAEDPTDATRRLATAVSQGRVAQ</sequence>
<dbReference type="CDD" id="cd00564">
    <property type="entry name" value="TMP_TenI"/>
    <property type="match status" value="1"/>
</dbReference>
<proteinExistence type="inferred from homology"/>
<comment type="caution">
    <text evidence="13">The sequence shown here is derived from an EMBL/GenBank/DDBJ whole genome shotgun (WGS) entry which is preliminary data.</text>
</comment>
<feature type="binding site" evidence="9">
    <location>
        <position position="167"/>
    </location>
    <ligand>
        <name>2-[(2R,5Z)-2-carboxy-4-methylthiazol-5(2H)-ylidene]ethyl phosphate</name>
        <dbReference type="ChEBI" id="CHEBI:62899"/>
    </ligand>
</feature>
<dbReference type="GO" id="GO:0009228">
    <property type="term" value="P:thiamine biosynthetic process"/>
    <property type="evidence" value="ECO:0007669"/>
    <property type="project" value="UniProtKB-KW"/>
</dbReference>
<keyword evidence="4 9" id="KW-0460">Magnesium</keyword>
<evidence type="ECO:0000256" key="2">
    <source>
        <dbReference type="ARBA" id="ARBA00022679"/>
    </source>
</evidence>
<organism evidence="13 14">
    <name type="scientific">Haloferax namakaokahaiae</name>
    <dbReference type="NCBI Taxonomy" id="1748331"/>
    <lineage>
        <taxon>Archaea</taxon>
        <taxon>Methanobacteriati</taxon>
        <taxon>Methanobacteriota</taxon>
        <taxon>Stenosarchaea group</taxon>
        <taxon>Halobacteria</taxon>
        <taxon>Halobacteriales</taxon>
        <taxon>Haloferacaceae</taxon>
        <taxon>Haloferax</taxon>
    </lineage>
</organism>
<feature type="binding site" evidence="9">
    <location>
        <begin position="134"/>
        <end position="136"/>
    </location>
    <ligand>
        <name>2-[(2R,5Z)-2-carboxy-4-methylthiazol-5(2H)-ylidene]ethyl phosphate</name>
        <dbReference type="ChEBI" id="CHEBI:62899"/>
    </ligand>
</feature>
<keyword evidence="14" id="KW-1185">Reference proteome</keyword>
<comment type="catalytic activity">
    <reaction evidence="6 9 10">
        <text>4-methyl-5-(2-phosphooxyethyl)-thiazole + 4-amino-2-methyl-5-(diphosphooxymethyl)pyrimidine + H(+) = thiamine phosphate + diphosphate</text>
        <dbReference type="Rhea" id="RHEA:22328"/>
        <dbReference type="ChEBI" id="CHEBI:15378"/>
        <dbReference type="ChEBI" id="CHEBI:33019"/>
        <dbReference type="ChEBI" id="CHEBI:37575"/>
        <dbReference type="ChEBI" id="CHEBI:57841"/>
        <dbReference type="ChEBI" id="CHEBI:58296"/>
        <dbReference type="EC" id="2.5.1.3"/>
    </reaction>
</comment>
<evidence type="ECO:0000313" key="13">
    <source>
        <dbReference type="EMBL" id="MFC7202139.1"/>
    </source>
</evidence>
<keyword evidence="2 9" id="KW-0808">Transferase</keyword>
<dbReference type="Pfam" id="PF02581">
    <property type="entry name" value="TMP-TENI"/>
    <property type="match status" value="1"/>
</dbReference>
<dbReference type="Gene3D" id="3.20.20.70">
    <property type="entry name" value="Aldolase class I"/>
    <property type="match status" value="1"/>
</dbReference>
<evidence type="ECO:0000256" key="6">
    <source>
        <dbReference type="ARBA" id="ARBA00047334"/>
    </source>
</evidence>
<dbReference type="InterPro" id="IPR034291">
    <property type="entry name" value="TMP_synthase"/>
</dbReference>
<feature type="binding site" evidence="9">
    <location>
        <position position="108"/>
    </location>
    <ligand>
        <name>4-amino-2-methyl-5-(diphosphooxymethyl)pyrimidine</name>
        <dbReference type="ChEBI" id="CHEBI:57841"/>
    </ligand>
</feature>
<dbReference type="GO" id="GO:0009229">
    <property type="term" value="P:thiamine diphosphate biosynthetic process"/>
    <property type="evidence" value="ECO:0007669"/>
    <property type="project" value="UniProtKB-UniRule"/>
</dbReference>
<evidence type="ECO:0000256" key="4">
    <source>
        <dbReference type="ARBA" id="ARBA00022842"/>
    </source>
</evidence>
<dbReference type="InterPro" id="IPR013785">
    <property type="entry name" value="Aldolase_TIM"/>
</dbReference>
<dbReference type="AlphaFoldDB" id="A0ABD5ZAB7"/>
<feature type="binding site" evidence="9">
    <location>
        <begin position="187"/>
        <end position="188"/>
    </location>
    <ligand>
        <name>2-[(2R,5Z)-2-carboxy-4-methylthiazol-5(2H)-ylidene]ethyl phosphate</name>
        <dbReference type="ChEBI" id="CHEBI:62899"/>
    </ligand>
</feature>
<dbReference type="PANTHER" id="PTHR20857">
    <property type="entry name" value="THIAMINE-PHOSPHATE PYROPHOSPHORYLASE"/>
    <property type="match status" value="1"/>
</dbReference>
<accession>A0ABD5ZAB7</accession>
<comment type="similarity">
    <text evidence="9 10">Belongs to the thiamine-phosphate synthase family.</text>
</comment>
<dbReference type="GO" id="GO:0004789">
    <property type="term" value="F:thiamine-phosphate diphosphorylase activity"/>
    <property type="evidence" value="ECO:0007669"/>
    <property type="project" value="UniProtKB-UniRule"/>
</dbReference>
<comment type="catalytic activity">
    <reaction evidence="8 9 10">
        <text>2-[(2R,5Z)-2-carboxy-4-methylthiazol-5(2H)-ylidene]ethyl phosphate + 4-amino-2-methyl-5-(diphosphooxymethyl)pyrimidine + 2 H(+) = thiamine phosphate + CO2 + diphosphate</text>
        <dbReference type="Rhea" id="RHEA:47844"/>
        <dbReference type="ChEBI" id="CHEBI:15378"/>
        <dbReference type="ChEBI" id="CHEBI:16526"/>
        <dbReference type="ChEBI" id="CHEBI:33019"/>
        <dbReference type="ChEBI" id="CHEBI:37575"/>
        <dbReference type="ChEBI" id="CHEBI:57841"/>
        <dbReference type="ChEBI" id="CHEBI:62899"/>
        <dbReference type="EC" id="2.5.1.3"/>
    </reaction>
</comment>
<comment type="cofactor">
    <cofactor evidence="9">
        <name>Mg(2+)</name>
        <dbReference type="ChEBI" id="CHEBI:18420"/>
    </cofactor>
    <text evidence="9">Binds 1 Mg(2+) ion per subunit.</text>
</comment>
<keyword evidence="3 9" id="KW-0479">Metal-binding</keyword>
<feature type="domain" description="Thiamine phosphate synthase/TenI" evidence="12">
    <location>
        <begin position="8"/>
        <end position="190"/>
    </location>
</feature>
<feature type="binding site" evidence="9">
    <location>
        <position position="89"/>
    </location>
    <ligand>
        <name>Mg(2+)</name>
        <dbReference type="ChEBI" id="CHEBI:18420"/>
    </ligand>
</feature>
<dbReference type="FunFam" id="3.20.20.70:FF:000096">
    <property type="entry name" value="Thiamine-phosphate synthase"/>
    <property type="match status" value="1"/>
</dbReference>
<dbReference type="EMBL" id="JBHTAA010000001">
    <property type="protein sequence ID" value="MFC7202139.1"/>
    <property type="molecule type" value="Genomic_DNA"/>
</dbReference>
<keyword evidence="5 9" id="KW-0784">Thiamine biosynthesis</keyword>
<evidence type="ECO:0000256" key="10">
    <source>
        <dbReference type="RuleBase" id="RU003826"/>
    </source>
</evidence>
<evidence type="ECO:0000259" key="12">
    <source>
        <dbReference type="Pfam" id="PF02581"/>
    </source>
</evidence>
<dbReference type="Proteomes" id="UP001596481">
    <property type="component" value="Unassembled WGS sequence"/>
</dbReference>
<name>A0ABD5ZAB7_9EURY</name>
<evidence type="ECO:0000256" key="1">
    <source>
        <dbReference type="ARBA" id="ARBA00005165"/>
    </source>
</evidence>
<dbReference type="EC" id="2.5.1.3" evidence="9"/>
<feature type="binding site" evidence="9">
    <location>
        <position position="137"/>
    </location>
    <ligand>
        <name>4-amino-2-methyl-5-(diphosphooxymethyl)pyrimidine</name>
        <dbReference type="ChEBI" id="CHEBI:57841"/>
    </ligand>
</feature>
<dbReference type="PANTHER" id="PTHR20857:SF15">
    <property type="entry name" value="THIAMINE-PHOSPHATE SYNTHASE"/>
    <property type="match status" value="1"/>
</dbReference>
<evidence type="ECO:0000256" key="9">
    <source>
        <dbReference type="HAMAP-Rule" id="MF_00097"/>
    </source>
</evidence>
<dbReference type="InterPro" id="IPR022998">
    <property type="entry name" value="ThiamineP_synth_TenI"/>
</dbReference>
<dbReference type="NCBIfam" id="TIGR00693">
    <property type="entry name" value="thiE"/>
    <property type="match status" value="1"/>
</dbReference>
<evidence type="ECO:0000256" key="5">
    <source>
        <dbReference type="ARBA" id="ARBA00022977"/>
    </source>
</evidence>
<dbReference type="InterPro" id="IPR036206">
    <property type="entry name" value="ThiamineP_synth_sf"/>
</dbReference>
<feature type="binding site" evidence="9">
    <location>
        <position position="70"/>
    </location>
    <ligand>
        <name>Mg(2+)</name>
        <dbReference type="ChEBI" id="CHEBI:18420"/>
    </ligand>
</feature>
<gene>
    <name evidence="9 13" type="primary">thiE</name>
    <name evidence="13" type="ORF">ACFQJC_01320</name>
</gene>
<evidence type="ECO:0000256" key="11">
    <source>
        <dbReference type="RuleBase" id="RU004253"/>
    </source>
</evidence>
<dbReference type="RefSeq" id="WP_390221444.1">
    <property type="nucleotide sequence ID" value="NZ_JBHTAA010000001.1"/>
</dbReference>
<evidence type="ECO:0000256" key="7">
    <source>
        <dbReference type="ARBA" id="ARBA00047851"/>
    </source>
</evidence>
<reference evidence="13 14" key="1">
    <citation type="journal article" date="2019" name="Int. J. Syst. Evol. Microbiol.">
        <title>The Global Catalogue of Microorganisms (GCM) 10K type strain sequencing project: providing services to taxonomists for standard genome sequencing and annotation.</title>
        <authorList>
            <consortium name="The Broad Institute Genomics Platform"/>
            <consortium name="The Broad Institute Genome Sequencing Center for Infectious Disease"/>
            <person name="Wu L."/>
            <person name="Ma J."/>
        </authorList>
    </citation>
    <scope>NUCLEOTIDE SEQUENCE [LARGE SCALE GENOMIC DNA]</scope>
    <source>
        <strain evidence="13 14">DSM 29988</strain>
    </source>
</reference>
<feature type="binding site" evidence="9">
    <location>
        <position position="69"/>
    </location>
    <ligand>
        <name>4-amino-2-methyl-5-(diphosphooxymethyl)pyrimidine</name>
        <dbReference type="ChEBI" id="CHEBI:57841"/>
    </ligand>
</feature>
<evidence type="ECO:0000256" key="8">
    <source>
        <dbReference type="ARBA" id="ARBA00047883"/>
    </source>
</evidence>
<protein>
    <recommendedName>
        <fullName evidence="9">Thiamine-phosphate synthase</fullName>
        <shortName evidence="9">TP synthase</shortName>
        <shortName evidence="9">TPS</shortName>
        <ecNumber evidence="9">2.5.1.3</ecNumber>
    </recommendedName>
    <alternativeName>
        <fullName evidence="9">Thiamine-phosphate pyrophosphorylase</fullName>
        <shortName evidence="9">TMP pyrophosphorylase</shortName>
        <shortName evidence="9">TMP-PPase</shortName>
    </alternativeName>
</protein>
<comment type="pathway">
    <text evidence="1 9 11">Cofactor biosynthesis; thiamine diphosphate biosynthesis; thiamine phosphate from 4-amino-2-methyl-5-diphosphomethylpyrimidine and 4-methyl-5-(2-phosphoethyl)-thiazole: step 1/1.</text>
</comment>
<dbReference type="SUPFAM" id="SSF51391">
    <property type="entry name" value="Thiamin phosphate synthase"/>
    <property type="match status" value="1"/>
</dbReference>